<evidence type="ECO:0000313" key="2">
    <source>
        <dbReference type="EMBL" id="BBG26458.1"/>
    </source>
</evidence>
<evidence type="ECO:0000313" key="1">
    <source>
        <dbReference type="EMBL" id="BBG23706.1"/>
    </source>
</evidence>
<dbReference type="EMBL" id="AP018930">
    <property type="protein sequence ID" value="BBG26458.1"/>
    <property type="molecule type" value="Genomic_DNA"/>
</dbReference>
<name>A0A510DTZ8_9CREN</name>
<dbReference type="Proteomes" id="UP000325030">
    <property type="component" value="Chromosome"/>
</dbReference>
<reference evidence="1 3" key="2">
    <citation type="journal article" date="2020" name="Int. J. Syst. Evol. Microbiol.">
        <title>Sulfuracidifex tepidarius gen. nov., sp. nov. and transfer of Sulfolobus metallicus Huber and Stetter 1992 to the genus Sulfuracidifex as Sulfuracidifex metallicus comb. nov.</title>
        <authorList>
            <person name="Itoh T."/>
            <person name="Miura T."/>
            <person name="Sakai H.D."/>
            <person name="Kato S."/>
            <person name="Ohkuma M."/>
            <person name="Takashina T."/>
        </authorList>
    </citation>
    <scope>NUCLEOTIDE SEQUENCE [LARGE SCALE GENOMIC DNA]</scope>
    <source>
        <strain evidence="1 3">IC-006</strain>
        <strain evidence="2">IC-007</strain>
    </source>
</reference>
<proteinExistence type="predicted"/>
<protein>
    <submittedName>
        <fullName evidence="1">Uncharacterized protein</fullName>
    </submittedName>
</protein>
<accession>A0A510DTZ8</accession>
<sequence>MFDMLNIILKVVLALFDVLQRAESLAPSRGWKFKYFFFVNSLNGQGVKRSELPFL</sequence>
<keyword evidence="3" id="KW-1185">Reference proteome</keyword>
<dbReference type="KEGG" id="step:IC006_0996"/>
<dbReference type="Proteomes" id="UP000322983">
    <property type="component" value="Chromosome"/>
</dbReference>
<reference evidence="4" key="1">
    <citation type="submission" date="2018-09" db="EMBL/GenBank/DDBJ databases">
        <title>Complete Genome Sequencing of Sulfolobus sp. JCM 16834.</title>
        <authorList>
            <person name="Kato S."/>
            <person name="Itoh T."/>
            <person name="Ohkuma M."/>
        </authorList>
    </citation>
    <scope>NUCLEOTIDE SEQUENCE [LARGE SCALE GENOMIC DNA]</scope>
    <source>
        <strain evidence="4">IC-007</strain>
    </source>
</reference>
<dbReference type="AlphaFoldDB" id="A0A510DTZ8"/>
<dbReference type="STRING" id="1294262.GCA_001316085_03041"/>
<evidence type="ECO:0000313" key="4">
    <source>
        <dbReference type="Proteomes" id="UP000325030"/>
    </source>
</evidence>
<organism evidence="1 3">
    <name type="scientific">Sulfuracidifex tepidarius</name>
    <dbReference type="NCBI Taxonomy" id="1294262"/>
    <lineage>
        <taxon>Archaea</taxon>
        <taxon>Thermoproteota</taxon>
        <taxon>Thermoprotei</taxon>
        <taxon>Sulfolobales</taxon>
        <taxon>Sulfolobaceae</taxon>
        <taxon>Sulfuracidifex</taxon>
    </lineage>
</organism>
<dbReference type="EMBL" id="AP018929">
    <property type="protein sequence ID" value="BBG23706.1"/>
    <property type="molecule type" value="Genomic_DNA"/>
</dbReference>
<evidence type="ECO:0000313" key="3">
    <source>
        <dbReference type="Proteomes" id="UP000322983"/>
    </source>
</evidence>
<gene>
    <name evidence="1" type="ORF">IC006_0996</name>
    <name evidence="2" type="ORF">IC007_0968</name>
</gene>
<accession>A0A510E319</accession>